<accession>A0A8J2KM24</accession>
<dbReference type="EMBL" id="CAJVCH010357107">
    <property type="protein sequence ID" value="CAG7815946.1"/>
    <property type="molecule type" value="Genomic_DNA"/>
</dbReference>
<name>A0A8J2KM24_9HEXA</name>
<comment type="caution">
    <text evidence="1">The sequence shown here is derived from an EMBL/GenBank/DDBJ whole genome shotgun (WGS) entry which is preliminary data.</text>
</comment>
<organism evidence="1 2">
    <name type="scientific">Allacma fusca</name>
    <dbReference type="NCBI Taxonomy" id="39272"/>
    <lineage>
        <taxon>Eukaryota</taxon>
        <taxon>Metazoa</taxon>
        <taxon>Ecdysozoa</taxon>
        <taxon>Arthropoda</taxon>
        <taxon>Hexapoda</taxon>
        <taxon>Collembola</taxon>
        <taxon>Symphypleona</taxon>
        <taxon>Sminthuridae</taxon>
        <taxon>Allacma</taxon>
    </lineage>
</organism>
<sequence>MSNEAFREFLKRDKLPRKHPVTSEWTKTKPDPVPVSNLHLQLVAPPKQSVQDLAGTITDPSACIVQIRNRLPLEMTHPRFYCCYGKCISPPLDIGLGCSGTFAFSHTSPLVSGLFSYRIQEKFLWVLYSSYEDRNFFSLAITPTDLTIGVELFVSMATTQDWRHKPDKDFLWAKKGSLTIQSENLLVSGKMTSDVRSILEIEMSSSL</sequence>
<dbReference type="AlphaFoldDB" id="A0A8J2KM24"/>
<dbReference type="Proteomes" id="UP000708208">
    <property type="component" value="Unassembled WGS sequence"/>
</dbReference>
<reference evidence="1" key="1">
    <citation type="submission" date="2021-06" db="EMBL/GenBank/DDBJ databases">
        <authorList>
            <person name="Hodson N. C."/>
            <person name="Mongue J. A."/>
            <person name="Jaron S. K."/>
        </authorList>
    </citation>
    <scope>NUCLEOTIDE SEQUENCE</scope>
</reference>
<evidence type="ECO:0000313" key="1">
    <source>
        <dbReference type="EMBL" id="CAG7815946.1"/>
    </source>
</evidence>
<proteinExistence type="predicted"/>
<evidence type="ECO:0000313" key="2">
    <source>
        <dbReference type="Proteomes" id="UP000708208"/>
    </source>
</evidence>
<protein>
    <submittedName>
        <fullName evidence="1">Uncharacterized protein</fullName>
    </submittedName>
</protein>
<keyword evidence="2" id="KW-1185">Reference proteome</keyword>
<gene>
    <name evidence="1" type="ORF">AFUS01_LOCUS26591</name>
</gene>